<feature type="region of interest" description="Disordered" evidence="1">
    <location>
        <begin position="1"/>
        <end position="40"/>
    </location>
</feature>
<accession>A0A401YLK8</accession>
<evidence type="ECO:0000313" key="3">
    <source>
        <dbReference type="Proteomes" id="UP000286931"/>
    </source>
</evidence>
<dbReference type="Proteomes" id="UP000286931">
    <property type="component" value="Unassembled WGS sequence"/>
</dbReference>
<evidence type="ECO:0000256" key="1">
    <source>
        <dbReference type="SAM" id="MobiDB-lite"/>
    </source>
</evidence>
<dbReference type="OrthoDB" id="3872283at2"/>
<organism evidence="2 3">
    <name type="scientific">Embleya hyalina</name>
    <dbReference type="NCBI Taxonomy" id="516124"/>
    <lineage>
        <taxon>Bacteria</taxon>
        <taxon>Bacillati</taxon>
        <taxon>Actinomycetota</taxon>
        <taxon>Actinomycetes</taxon>
        <taxon>Kitasatosporales</taxon>
        <taxon>Streptomycetaceae</taxon>
        <taxon>Embleya</taxon>
    </lineage>
</organism>
<reference evidence="2 3" key="1">
    <citation type="submission" date="2018-12" db="EMBL/GenBank/DDBJ databases">
        <title>Draft genome sequence of Embleya hyalina NBRC 13850T.</title>
        <authorList>
            <person name="Komaki H."/>
            <person name="Hosoyama A."/>
            <person name="Kimura A."/>
            <person name="Ichikawa N."/>
            <person name="Tamura T."/>
        </authorList>
    </citation>
    <scope>NUCLEOTIDE SEQUENCE [LARGE SCALE GENOMIC DNA]</scope>
    <source>
        <strain evidence="2 3">NBRC 13850</strain>
    </source>
</reference>
<dbReference type="InterPro" id="IPR025968">
    <property type="entry name" value="YwqJ_deaminase"/>
</dbReference>
<dbReference type="Pfam" id="PF14431">
    <property type="entry name" value="YwqJ-deaminase"/>
    <property type="match status" value="1"/>
</dbReference>
<evidence type="ECO:0000313" key="2">
    <source>
        <dbReference type="EMBL" id="GCD95409.1"/>
    </source>
</evidence>
<evidence type="ECO:0008006" key="4">
    <source>
        <dbReference type="Google" id="ProtNLM"/>
    </source>
</evidence>
<dbReference type="EMBL" id="BIFH01000017">
    <property type="protein sequence ID" value="GCD95409.1"/>
    <property type="molecule type" value="Genomic_DNA"/>
</dbReference>
<gene>
    <name evidence="2" type="ORF">EHYA_03081</name>
</gene>
<proteinExistence type="predicted"/>
<protein>
    <recommendedName>
        <fullName evidence="4">Deaminase</fullName>
    </recommendedName>
</protein>
<feature type="compositionally biased region" description="Basic and acidic residues" evidence="1">
    <location>
        <begin position="24"/>
        <end position="38"/>
    </location>
</feature>
<comment type="caution">
    <text evidence="2">The sequence shown here is derived from an EMBL/GenBank/DDBJ whole genome shotgun (WGS) entry which is preliminary data.</text>
</comment>
<keyword evidence="3" id="KW-1185">Reference proteome</keyword>
<name>A0A401YLK8_9ACTN</name>
<feature type="compositionally biased region" description="Polar residues" evidence="1">
    <location>
        <begin position="1"/>
        <end position="10"/>
    </location>
</feature>
<dbReference type="AlphaFoldDB" id="A0A401YLK8"/>
<dbReference type="RefSeq" id="WP_126637511.1">
    <property type="nucleotide sequence ID" value="NZ_BIFH01000017.1"/>
</dbReference>
<sequence length="170" mass="18692">MAAGTPTTTLAKERTAEVDPTIEPARETPDRGTPRGTRESILPAVAAALIIGKRISTRAGAKGDTVPNPHPLVRDFLLALPPESRERWRGRCPEVELVSEHLFEAEAARSKRAARRPFTVQEARRSLKGAKLTLRRIREDGDPQHDTYQPPCRSCAPMLDHFGVTPTESG</sequence>